<dbReference type="SUPFAM" id="SSF53448">
    <property type="entry name" value="Nucleotide-diphospho-sugar transferases"/>
    <property type="match status" value="1"/>
</dbReference>
<protein>
    <submittedName>
        <fullName evidence="4">Glycosyltransferase</fullName>
    </submittedName>
</protein>
<dbReference type="InterPro" id="IPR029044">
    <property type="entry name" value="Nucleotide-diphossugar_trans"/>
</dbReference>
<keyword evidence="1" id="KW-0328">Glycosyltransferase</keyword>
<accession>A0A4P7VEE6</accession>
<dbReference type="KEGG" id="mgod:E7746_04050"/>
<dbReference type="AlphaFoldDB" id="A0A4P7VEE6"/>
<dbReference type="InterPro" id="IPR001173">
    <property type="entry name" value="Glyco_trans_2-like"/>
</dbReference>
<dbReference type="Pfam" id="PF00535">
    <property type="entry name" value="Glycos_transf_2"/>
    <property type="match status" value="1"/>
</dbReference>
<sequence>MNHIPLISVIVPVYNTAPFLDECLESIALQSCDNMEVILIDDGSTDGSNAICRRRVERDGRFRLVECDNCGPSVARNAGIDVSRGEYVTFVDSDDVIARDYVTRLYAMMADADMAVTRVGGKMRHCDSEPLIMSRDDAMKSLLYQDGIDSSVSGKMFARHLFDEERFTPGIMYEDLDIMPRIIGKARRIVFRDEVLYFYRKRAGSRLSVFTRDRLDVLDVVGRIGEYVALNCPAASAAAKSRMLSAHFNMFVLLVRNGLGDSKEADACWDAISKLRMDCLRDKRVRAKNKLGIIASLPGRSFFKLLSRLSK</sequence>
<dbReference type="RefSeq" id="WP_135946070.1">
    <property type="nucleotide sequence ID" value="NZ_CANQMU010000004.1"/>
</dbReference>
<evidence type="ECO:0000313" key="5">
    <source>
        <dbReference type="Proteomes" id="UP000297031"/>
    </source>
</evidence>
<feature type="domain" description="Glycosyltransferase 2-like" evidence="3">
    <location>
        <begin position="8"/>
        <end position="119"/>
    </location>
</feature>
<dbReference type="GO" id="GO:0016758">
    <property type="term" value="F:hexosyltransferase activity"/>
    <property type="evidence" value="ECO:0007669"/>
    <property type="project" value="UniProtKB-ARBA"/>
</dbReference>
<organism evidence="4 5">
    <name type="scientific">Muribaculum gordoncarteri</name>
    <dbReference type="NCBI Taxonomy" id="2530390"/>
    <lineage>
        <taxon>Bacteria</taxon>
        <taxon>Pseudomonadati</taxon>
        <taxon>Bacteroidota</taxon>
        <taxon>Bacteroidia</taxon>
        <taxon>Bacteroidales</taxon>
        <taxon>Muribaculaceae</taxon>
        <taxon>Muribaculum</taxon>
    </lineage>
</organism>
<gene>
    <name evidence="4" type="ORF">E7746_04050</name>
</gene>
<reference evidence="4 5" key="1">
    <citation type="submission" date="2019-02" db="EMBL/GenBank/DDBJ databases">
        <title>Isolation and identification of novel species under the genus Muribaculum.</title>
        <authorList>
            <person name="Miyake S."/>
            <person name="Ding Y."/>
            <person name="Low A."/>
            <person name="Soh M."/>
            <person name="Seedorf H."/>
        </authorList>
    </citation>
    <scope>NUCLEOTIDE SEQUENCE [LARGE SCALE GENOMIC DNA]</scope>
    <source>
        <strain evidence="4 5">TLL-A4</strain>
    </source>
</reference>
<evidence type="ECO:0000256" key="2">
    <source>
        <dbReference type="ARBA" id="ARBA00022679"/>
    </source>
</evidence>
<dbReference type="Proteomes" id="UP000297031">
    <property type="component" value="Chromosome"/>
</dbReference>
<evidence type="ECO:0000313" key="4">
    <source>
        <dbReference type="EMBL" id="QCD35112.1"/>
    </source>
</evidence>
<keyword evidence="5" id="KW-1185">Reference proteome</keyword>
<evidence type="ECO:0000256" key="1">
    <source>
        <dbReference type="ARBA" id="ARBA00022676"/>
    </source>
</evidence>
<proteinExistence type="predicted"/>
<dbReference type="EMBL" id="CP039393">
    <property type="protein sequence ID" value="QCD35112.1"/>
    <property type="molecule type" value="Genomic_DNA"/>
</dbReference>
<dbReference type="Gene3D" id="3.90.550.10">
    <property type="entry name" value="Spore Coat Polysaccharide Biosynthesis Protein SpsA, Chain A"/>
    <property type="match status" value="1"/>
</dbReference>
<dbReference type="PANTHER" id="PTHR22916">
    <property type="entry name" value="GLYCOSYLTRANSFERASE"/>
    <property type="match status" value="1"/>
</dbReference>
<keyword evidence="2 4" id="KW-0808">Transferase</keyword>
<dbReference type="PANTHER" id="PTHR22916:SF51">
    <property type="entry name" value="GLYCOSYLTRANSFERASE EPSH-RELATED"/>
    <property type="match status" value="1"/>
</dbReference>
<dbReference type="OrthoDB" id="9815829at2"/>
<name>A0A4P7VEE6_9BACT</name>
<dbReference type="CDD" id="cd00761">
    <property type="entry name" value="Glyco_tranf_GTA_type"/>
    <property type="match status" value="1"/>
</dbReference>
<evidence type="ECO:0000259" key="3">
    <source>
        <dbReference type="Pfam" id="PF00535"/>
    </source>
</evidence>